<dbReference type="Pfam" id="PF00723">
    <property type="entry name" value="Glyco_hydro_15"/>
    <property type="match status" value="2"/>
</dbReference>
<dbReference type="Gene3D" id="2.60.40.10">
    <property type="entry name" value="Immunoglobulins"/>
    <property type="match status" value="1"/>
</dbReference>
<proteinExistence type="inferred from homology"/>
<keyword evidence="4 9" id="KW-0378">Hydrolase</keyword>
<dbReference type="InterPro" id="IPR046966">
    <property type="entry name" value="Glucoamylase_active_site"/>
</dbReference>
<comment type="catalytic activity">
    <reaction evidence="1">
        <text>Endohydrolysis of (1-&gt;4)-alpha-D-glucosidic linkages in polysaccharides containing three or more (1-&gt;4)-alpha-linked D-glucose units.</text>
        <dbReference type="EC" id="3.2.1.1"/>
    </reaction>
</comment>
<dbReference type="Proteomes" id="UP001206206">
    <property type="component" value="Unassembled WGS sequence"/>
</dbReference>
<keyword evidence="10" id="KW-1185">Reference proteome</keyword>
<dbReference type="RefSeq" id="WP_255925145.1">
    <property type="nucleotide sequence ID" value="NZ_JANFNH010000002.1"/>
</dbReference>
<dbReference type="PROSITE" id="PS00820">
    <property type="entry name" value="GLUCOAMYLASE"/>
    <property type="match status" value="1"/>
</dbReference>
<reference evidence="9 10" key="1">
    <citation type="submission" date="2022-06" db="EMBL/GenBank/DDBJ databases">
        <title>Draft genome sequence of type strain Streptomyces rubrisoli DSM 42083.</title>
        <authorList>
            <person name="Duangmal K."/>
            <person name="Klaysubun C."/>
        </authorList>
    </citation>
    <scope>NUCLEOTIDE SEQUENCE [LARGE SCALE GENOMIC DNA]</scope>
    <source>
        <strain evidence="9 10">DSM 42083</strain>
    </source>
</reference>
<dbReference type="PANTHER" id="PTHR31616">
    <property type="entry name" value="TREHALASE"/>
    <property type="match status" value="1"/>
</dbReference>
<comment type="caution">
    <text evidence="9">The sequence shown here is derived from an EMBL/GenBank/DDBJ whole genome shotgun (WGS) entry which is preliminary data.</text>
</comment>
<dbReference type="GO" id="GO:0016787">
    <property type="term" value="F:hydrolase activity"/>
    <property type="evidence" value="ECO:0007669"/>
    <property type="project" value="UniProtKB-KW"/>
</dbReference>
<gene>
    <name evidence="9" type="ORF">NON19_03870</name>
</gene>
<evidence type="ECO:0000256" key="1">
    <source>
        <dbReference type="ARBA" id="ARBA00000548"/>
    </source>
</evidence>
<dbReference type="Pfam" id="PF00686">
    <property type="entry name" value="CBM_20"/>
    <property type="match status" value="1"/>
</dbReference>
<dbReference type="InterPro" id="IPR012341">
    <property type="entry name" value="6hp_glycosidase-like_sf"/>
</dbReference>
<dbReference type="SMART" id="SM01065">
    <property type="entry name" value="CBM_2"/>
    <property type="match status" value="1"/>
</dbReference>
<evidence type="ECO:0000256" key="3">
    <source>
        <dbReference type="ARBA" id="ARBA00012595"/>
    </source>
</evidence>
<organism evidence="9 10">
    <name type="scientific">Streptantibioticus rubrisoli</name>
    <dbReference type="NCBI Taxonomy" id="1387313"/>
    <lineage>
        <taxon>Bacteria</taxon>
        <taxon>Bacillati</taxon>
        <taxon>Actinomycetota</taxon>
        <taxon>Actinomycetes</taxon>
        <taxon>Kitasatosporales</taxon>
        <taxon>Streptomycetaceae</taxon>
        <taxon>Streptantibioticus</taxon>
    </lineage>
</organism>
<protein>
    <recommendedName>
        <fullName evidence="3">alpha-amylase</fullName>
        <ecNumber evidence="3">3.2.1.1</ecNumber>
    </recommendedName>
    <alternativeName>
        <fullName evidence="6">1,4-alpha-D-glucan glucanohydrolase</fullName>
    </alternativeName>
</protein>
<dbReference type="InterPro" id="IPR015220">
    <property type="entry name" value="Glucodextranase_N"/>
</dbReference>
<dbReference type="SUPFAM" id="SSF48208">
    <property type="entry name" value="Six-hairpin glycosidases"/>
    <property type="match status" value="1"/>
</dbReference>
<dbReference type="InterPro" id="IPR014718">
    <property type="entry name" value="GH-type_carb-bd"/>
</dbReference>
<evidence type="ECO:0000256" key="6">
    <source>
        <dbReference type="ARBA" id="ARBA00030238"/>
    </source>
</evidence>
<evidence type="ECO:0000256" key="7">
    <source>
        <dbReference type="SAM" id="MobiDB-lite"/>
    </source>
</evidence>
<dbReference type="InterPro" id="IPR011013">
    <property type="entry name" value="Gal_mutarotase_sf_dom"/>
</dbReference>
<dbReference type="SUPFAM" id="SSF49452">
    <property type="entry name" value="Starch-binding domain-like"/>
    <property type="match status" value="1"/>
</dbReference>
<evidence type="ECO:0000259" key="8">
    <source>
        <dbReference type="PROSITE" id="PS51166"/>
    </source>
</evidence>
<sequence>MFDKSSKRPPRQPTRPPGRSPSRPRSAPLPRRTSLLTAAVTLAAAVLAGSAGSAVAAPAPGAPGANAYWNEPHVQGFANALSAQSKIWYTIGDGELQNVFYPQPDTPDTFGLQYYVTDGSSFTDNEVANTSHAVSLVDPTSLEWQQTNTATNGKYKITKTYVADPDRSVVLVRTTFQNLSSSPLSLYAQYNPALGNEGMGNTGSTDTSGDLTAANGSVASALASSTGFTASSTGYAGTTSDGASELTASHQLTTPGQSAPTAGHIAQTAQIPVAASGSTTFTLALAFDTSTGAAVSDASASLGAGFDTAESGFRSGWHNWLGGLNAPPASVASDTKLKQQYEVSLMEVKADEDKTHVGGFVAAPLTPWGGSVSANSAGAHGYHLVWTRDEYQMATALLAAGDTADANDALSYVLNYEETSSGYVKQNSWLDGTQEWGGVQEDQVAFPIVLAYQLGRTDAATWSKVKLLADYLVSNGPATGQERWEENGGYSPSTMAAEVAGLVCAAQLATANGDSSDAATYLAKADAFQTAVDSDTYTTTGSIAGGSYYVRITPNGNPNNGDTVTISNNGGTYDERAVVDQGFLELSRLGVKPASSQQITNSLAAVDATIKTAVPGYGTYWGRYNHDGYGETSSGGDYTGAGLGRPWPVLSGERGEYDVQTGDLAGAQAMLGSMANAANTGYQISEQIWPGASADGFTQGQPDNSATPLMWTMAQYVRLAVDISAGKTVDTPAVVAQRYAGGGPPNQVSVTFDENATTYWGQNVFVVGSVPALGSWDPAKSVALSSASYPVWSGTVPLPANTTVQYKYIKKNPDGSVTWESDPNRSYTTGASGSSVTLNDTWR</sequence>
<feature type="compositionally biased region" description="Low complexity" evidence="7">
    <location>
        <begin position="20"/>
        <end position="31"/>
    </location>
</feature>
<dbReference type="InterPro" id="IPR011613">
    <property type="entry name" value="GH15-like"/>
</dbReference>
<feature type="region of interest" description="Disordered" evidence="7">
    <location>
        <begin position="815"/>
        <end position="843"/>
    </location>
</feature>
<evidence type="ECO:0000256" key="4">
    <source>
        <dbReference type="ARBA" id="ARBA00022801"/>
    </source>
</evidence>
<dbReference type="Gene3D" id="2.70.98.10">
    <property type="match status" value="1"/>
</dbReference>
<dbReference type="PROSITE" id="PS51166">
    <property type="entry name" value="CBM20"/>
    <property type="match status" value="1"/>
</dbReference>
<dbReference type="InterPro" id="IPR013783">
    <property type="entry name" value="Ig-like_fold"/>
</dbReference>
<dbReference type="InterPro" id="IPR008928">
    <property type="entry name" value="6-hairpin_glycosidase_sf"/>
</dbReference>
<dbReference type="EMBL" id="JANFNH010000002">
    <property type="protein sequence ID" value="MCQ4041186.1"/>
    <property type="molecule type" value="Genomic_DNA"/>
</dbReference>
<dbReference type="Gene3D" id="1.50.10.10">
    <property type="match status" value="1"/>
</dbReference>
<dbReference type="PANTHER" id="PTHR31616:SF0">
    <property type="entry name" value="GLUCAN 1,4-ALPHA-GLUCOSIDASE"/>
    <property type="match status" value="1"/>
</dbReference>
<dbReference type="CDD" id="cd05808">
    <property type="entry name" value="CBM20_alpha_amylase"/>
    <property type="match status" value="1"/>
</dbReference>
<dbReference type="InterPro" id="IPR002044">
    <property type="entry name" value="CBM20"/>
</dbReference>
<evidence type="ECO:0000313" key="9">
    <source>
        <dbReference type="EMBL" id="MCQ4041186.1"/>
    </source>
</evidence>
<feature type="compositionally biased region" description="Polar residues" evidence="7">
    <location>
        <begin position="818"/>
        <end position="843"/>
    </location>
</feature>
<accession>A0ABT1P735</accession>
<evidence type="ECO:0000256" key="2">
    <source>
        <dbReference type="ARBA" id="ARBA00006188"/>
    </source>
</evidence>
<dbReference type="InterPro" id="IPR013784">
    <property type="entry name" value="Carb-bd-like_fold"/>
</dbReference>
<comment type="similarity">
    <text evidence="2">Belongs to the glycosyl hydrolase 15 family.</text>
</comment>
<dbReference type="SUPFAM" id="SSF74650">
    <property type="entry name" value="Galactose mutarotase-like"/>
    <property type="match status" value="1"/>
</dbReference>
<evidence type="ECO:0000256" key="5">
    <source>
        <dbReference type="ARBA" id="ARBA00023295"/>
    </source>
</evidence>
<dbReference type="PROSITE" id="PS51318">
    <property type="entry name" value="TAT"/>
    <property type="match status" value="1"/>
</dbReference>
<evidence type="ECO:0000313" key="10">
    <source>
        <dbReference type="Proteomes" id="UP001206206"/>
    </source>
</evidence>
<feature type="region of interest" description="Disordered" evidence="7">
    <location>
        <begin position="1"/>
        <end position="31"/>
    </location>
</feature>
<keyword evidence="5" id="KW-0326">Glycosidase</keyword>
<dbReference type="EC" id="3.2.1.1" evidence="3"/>
<dbReference type="InterPro" id="IPR006311">
    <property type="entry name" value="TAT_signal"/>
</dbReference>
<dbReference type="Pfam" id="PF09137">
    <property type="entry name" value="Glucodextran_N"/>
    <property type="match status" value="1"/>
</dbReference>
<feature type="domain" description="CBM20" evidence="8">
    <location>
        <begin position="742"/>
        <end position="843"/>
    </location>
</feature>
<name>A0ABT1P735_9ACTN</name>